<evidence type="ECO:0000313" key="2">
    <source>
        <dbReference type="EMBL" id="BEI90936.1"/>
    </source>
</evidence>
<organism evidence="2 3">
    <name type="scientific">Cutaneotrichosporon cavernicola</name>
    <dbReference type="NCBI Taxonomy" id="279322"/>
    <lineage>
        <taxon>Eukaryota</taxon>
        <taxon>Fungi</taxon>
        <taxon>Dikarya</taxon>
        <taxon>Basidiomycota</taxon>
        <taxon>Agaricomycotina</taxon>
        <taxon>Tremellomycetes</taxon>
        <taxon>Trichosporonales</taxon>
        <taxon>Trichosporonaceae</taxon>
        <taxon>Cutaneotrichosporon</taxon>
    </lineage>
</organism>
<accession>A0AA48L194</accession>
<feature type="region of interest" description="Disordered" evidence="1">
    <location>
        <begin position="29"/>
        <end position="52"/>
    </location>
</feature>
<reference evidence="2" key="1">
    <citation type="journal article" date="2023" name="BMC Genomics">
        <title>Chromosome-level genome assemblies of Cutaneotrichosporon spp. (Trichosporonales, Basidiomycota) reveal imbalanced evolution between nucleotide sequences and chromosome synteny.</title>
        <authorList>
            <person name="Kobayashi Y."/>
            <person name="Kayamori A."/>
            <person name="Aoki K."/>
            <person name="Shiwa Y."/>
            <person name="Matsutani M."/>
            <person name="Fujita N."/>
            <person name="Sugita T."/>
            <person name="Iwasaki W."/>
            <person name="Tanaka N."/>
            <person name="Takashima M."/>
        </authorList>
    </citation>
    <scope>NUCLEOTIDE SEQUENCE</scope>
    <source>
        <strain evidence="2">HIS019</strain>
    </source>
</reference>
<sequence length="259" mass="28271">MTLPTPPSSIQKYRDALRRDLTARYEAAARAEVGATVPPDAEHDPDYGYDEDPFDTRARLLLSIAGPISPESPPSRKRLADDEQAFVLDSPAPRRRWSYVPQTESGPPSGLASAVMSRSSSFSCCDTPGSEMSFEIGRTSDYVGLYGRPSLRLHASGISPSCAPPPPPVVSSTSSHTFTPSPLVPKEKKEKRSSILGRLTPMKMKPLTPLTPSPQPRRSRRRRVPVPELDWDEVVLTRSESETMLLAAAGFASQRSRGA</sequence>
<feature type="compositionally biased region" description="Low complexity" evidence="1">
    <location>
        <begin position="170"/>
        <end position="181"/>
    </location>
</feature>
<dbReference type="GeneID" id="85494806"/>
<gene>
    <name evidence="2" type="ORF">CcaverHIS019_0310060</name>
</gene>
<dbReference type="KEGG" id="ccac:CcaHIS019_0310060"/>
<dbReference type="AlphaFoldDB" id="A0AA48L194"/>
<keyword evidence="3" id="KW-1185">Reference proteome</keyword>
<dbReference type="RefSeq" id="XP_060456201.1">
    <property type="nucleotide sequence ID" value="XM_060599515.1"/>
</dbReference>
<proteinExistence type="predicted"/>
<evidence type="ECO:0000313" key="3">
    <source>
        <dbReference type="Proteomes" id="UP001233271"/>
    </source>
</evidence>
<name>A0AA48L194_9TREE</name>
<protein>
    <submittedName>
        <fullName evidence="2">Uncharacterized protein</fullName>
    </submittedName>
</protein>
<dbReference type="EMBL" id="AP028214">
    <property type="protein sequence ID" value="BEI90936.1"/>
    <property type="molecule type" value="Genomic_DNA"/>
</dbReference>
<dbReference type="Proteomes" id="UP001233271">
    <property type="component" value="Chromosome 3"/>
</dbReference>
<evidence type="ECO:0000256" key="1">
    <source>
        <dbReference type="SAM" id="MobiDB-lite"/>
    </source>
</evidence>
<feature type="region of interest" description="Disordered" evidence="1">
    <location>
        <begin position="162"/>
        <end position="227"/>
    </location>
</feature>